<dbReference type="KEGG" id="bic:LMTR13_04975"/>
<dbReference type="GO" id="GO:0070290">
    <property type="term" value="F:N-acylphosphatidylethanolamine-specific phospholipase D activity"/>
    <property type="evidence" value="ECO:0007669"/>
    <property type="project" value="InterPro"/>
</dbReference>
<proteinExistence type="predicted"/>
<sequence length="326" mass="36811">MRAPKTWPVSDHFDGRRFHNPTLPTGFAPTFSSAMKMIFDKRSRWPDAVENASVPRLRAMCGTNDIAITFVNHATFLIQCKGLNILTDPIWSMRASPIQWLGPKRVREPGMAIDELPRIDLILISHNHYDHLDIGTLRCLQQKFSPVVLVAAGDGELVRSIGFTNVCEFDWWEELQIRPGCKVTFAPTQHFSARGIRDRQRSLWGSYLIQDGDRRVYFGGDGGYSTHFSDIRRRLGTPDVAMLGIGAYEPRWFMSPMHMNPAEAVQAHRDLGATQSIGMHHGTFQMSAEAIDRPLVDLAAAIRMAGIDETSFITLREGETRIYRAN</sequence>
<protein>
    <submittedName>
        <fullName evidence="2">MBL fold metallo-hydrolase</fullName>
    </submittedName>
</protein>
<dbReference type="EMBL" id="CP016428">
    <property type="protein sequence ID" value="ANW05303.1"/>
    <property type="molecule type" value="Genomic_DNA"/>
</dbReference>
<evidence type="ECO:0000313" key="3">
    <source>
        <dbReference type="Proteomes" id="UP000092839"/>
    </source>
</evidence>
<dbReference type="Gene3D" id="3.60.15.10">
    <property type="entry name" value="Ribonuclease Z/Hydroxyacylglutathione hydrolase-like"/>
    <property type="match status" value="1"/>
</dbReference>
<organism evidence="2 3">
    <name type="scientific">Bradyrhizobium icense</name>
    <dbReference type="NCBI Taxonomy" id="1274631"/>
    <lineage>
        <taxon>Bacteria</taxon>
        <taxon>Pseudomonadati</taxon>
        <taxon>Pseudomonadota</taxon>
        <taxon>Alphaproteobacteria</taxon>
        <taxon>Hyphomicrobiales</taxon>
        <taxon>Nitrobacteraceae</taxon>
        <taxon>Bradyrhizobium</taxon>
    </lineage>
</organism>
<keyword evidence="3" id="KW-1185">Reference proteome</keyword>
<dbReference type="PANTHER" id="PTHR15032:SF4">
    <property type="entry name" value="N-ACYL-PHOSPHATIDYLETHANOLAMINE-HYDROLYZING PHOSPHOLIPASE D"/>
    <property type="match status" value="1"/>
</dbReference>
<dbReference type="PANTHER" id="PTHR15032">
    <property type="entry name" value="N-ACYL-PHOSPHATIDYLETHANOLAMINE-HYDROLYZING PHOSPHOLIPASE D"/>
    <property type="match status" value="1"/>
</dbReference>
<feature type="domain" description="Metallo-beta-lactamase" evidence="1">
    <location>
        <begin position="84"/>
        <end position="281"/>
    </location>
</feature>
<dbReference type="InterPro" id="IPR024884">
    <property type="entry name" value="NAPE-PLD"/>
</dbReference>
<dbReference type="GO" id="GO:0008270">
    <property type="term" value="F:zinc ion binding"/>
    <property type="evidence" value="ECO:0007669"/>
    <property type="project" value="InterPro"/>
</dbReference>
<keyword evidence="2" id="KW-0378">Hydrolase</keyword>
<name>A0A1B1URD2_9BRAD</name>
<dbReference type="InterPro" id="IPR001279">
    <property type="entry name" value="Metallo-B-lactamas"/>
</dbReference>
<evidence type="ECO:0000259" key="1">
    <source>
        <dbReference type="Pfam" id="PF12706"/>
    </source>
</evidence>
<dbReference type="Proteomes" id="UP000092839">
    <property type="component" value="Chromosome"/>
</dbReference>
<evidence type="ECO:0000313" key="2">
    <source>
        <dbReference type="EMBL" id="ANW05303.1"/>
    </source>
</evidence>
<dbReference type="Pfam" id="PF12706">
    <property type="entry name" value="Lactamase_B_2"/>
    <property type="match status" value="1"/>
</dbReference>
<accession>A0A1B1URD2</accession>
<dbReference type="STRING" id="1274631.LMTR13_04975"/>
<dbReference type="InterPro" id="IPR036866">
    <property type="entry name" value="RibonucZ/Hydroxyglut_hydro"/>
</dbReference>
<reference evidence="2 3" key="1">
    <citation type="submission" date="2016-07" db="EMBL/GenBank/DDBJ databases">
        <title>Complete genome sequence of Bradyrhizobium icense LMTR 13T, a potential inoculant strain isolated from lima bean (Phaseolus lunatus) in Peru.</title>
        <authorList>
            <person name="Ormeno-Orrillo E."/>
            <person name="Duran D."/>
            <person name="Rogel M.A."/>
            <person name="Rey L."/>
            <person name="Imperial J."/>
            <person name="Ruiz-Argueso T."/>
            <person name="Martinez-Romero E."/>
        </authorList>
    </citation>
    <scope>NUCLEOTIDE SEQUENCE [LARGE SCALE GENOMIC DNA]</scope>
    <source>
        <strain evidence="2 3">LMTR 13</strain>
    </source>
</reference>
<dbReference type="SUPFAM" id="SSF56281">
    <property type="entry name" value="Metallo-hydrolase/oxidoreductase"/>
    <property type="match status" value="1"/>
</dbReference>
<gene>
    <name evidence="2" type="ORF">LMTR13_04975</name>
</gene>
<dbReference type="GO" id="GO:0005737">
    <property type="term" value="C:cytoplasm"/>
    <property type="evidence" value="ECO:0007669"/>
    <property type="project" value="TreeGrafter"/>
</dbReference>
<dbReference type="AlphaFoldDB" id="A0A1B1URD2"/>
<dbReference type="PIRSF" id="PIRSF038896">
    <property type="entry name" value="NAPE-PLD"/>
    <property type="match status" value="1"/>
</dbReference>